<feature type="transmembrane region" description="Helical" evidence="1">
    <location>
        <begin position="104"/>
        <end position="123"/>
    </location>
</feature>
<keyword evidence="1" id="KW-1133">Transmembrane helix</keyword>
<keyword evidence="1" id="KW-0472">Membrane</keyword>
<proteinExistence type="predicted"/>
<protein>
    <recommendedName>
        <fullName evidence="4">Protein-S-isoprenylcysteine O-methyltransferase Ste14</fullName>
    </recommendedName>
</protein>
<name>A0ABT1RYL6_9FIRM</name>
<reference evidence="2 3" key="1">
    <citation type="submission" date="2022-06" db="EMBL/GenBank/DDBJ databases">
        <title>Isolation of gut microbiota from human fecal samples.</title>
        <authorList>
            <person name="Pamer E.G."/>
            <person name="Barat B."/>
            <person name="Waligurski E."/>
            <person name="Medina S."/>
            <person name="Paddock L."/>
            <person name="Mostad J."/>
        </authorList>
    </citation>
    <scope>NUCLEOTIDE SEQUENCE [LARGE SCALE GENOMIC DNA]</scope>
    <source>
        <strain evidence="2 3">DFI.9.73</strain>
    </source>
</reference>
<feature type="transmembrane region" description="Helical" evidence="1">
    <location>
        <begin position="29"/>
        <end position="47"/>
    </location>
</feature>
<dbReference type="EMBL" id="JANFZH010000013">
    <property type="protein sequence ID" value="MCQ4839690.1"/>
    <property type="molecule type" value="Genomic_DNA"/>
</dbReference>
<keyword evidence="1" id="KW-0812">Transmembrane</keyword>
<evidence type="ECO:0008006" key="4">
    <source>
        <dbReference type="Google" id="ProtNLM"/>
    </source>
</evidence>
<accession>A0ABT1RYL6</accession>
<keyword evidence="3" id="KW-1185">Reference proteome</keyword>
<evidence type="ECO:0000313" key="2">
    <source>
        <dbReference type="EMBL" id="MCQ4839690.1"/>
    </source>
</evidence>
<dbReference type="Gene3D" id="1.20.120.1630">
    <property type="match status" value="1"/>
</dbReference>
<dbReference type="GeneID" id="90531160"/>
<organism evidence="2 3">
    <name type="scientific">Neglectibacter timonensis</name>
    <dbReference type="NCBI Taxonomy" id="1776382"/>
    <lineage>
        <taxon>Bacteria</taxon>
        <taxon>Bacillati</taxon>
        <taxon>Bacillota</taxon>
        <taxon>Clostridia</taxon>
        <taxon>Eubacteriales</taxon>
        <taxon>Oscillospiraceae</taxon>
        <taxon>Neglectibacter</taxon>
    </lineage>
</organism>
<evidence type="ECO:0000256" key="1">
    <source>
        <dbReference type="SAM" id="Phobius"/>
    </source>
</evidence>
<sequence length="186" mass="21110">MIFGVGTAVCYLFFLLYDFNQVRWKSRKLHGAFALSCAGLLLLTAAACWKGQNRNPARLVPGGILALCFLLLLCYTLFFALPFEETYVRESRGRRVCRTGMYALCRHPGVLWYAGFYFSLYAALGGAPLLVLAVTGTVLDLLYAVFQDVWTFPKTFCDYEEYRREAPFLIPRPSSVVRCLRTLRKG</sequence>
<comment type="caution">
    <text evidence="2">The sequence shown here is derived from an EMBL/GenBank/DDBJ whole genome shotgun (WGS) entry which is preliminary data.</text>
</comment>
<dbReference type="RefSeq" id="WP_066860373.1">
    <property type="nucleotide sequence ID" value="NZ_CABKVV010000009.1"/>
</dbReference>
<gene>
    <name evidence="2" type="ORF">NE695_07165</name>
</gene>
<feature type="transmembrane region" description="Helical" evidence="1">
    <location>
        <begin position="59"/>
        <end position="83"/>
    </location>
</feature>
<evidence type="ECO:0000313" key="3">
    <source>
        <dbReference type="Proteomes" id="UP001524473"/>
    </source>
</evidence>
<dbReference type="Proteomes" id="UP001524473">
    <property type="component" value="Unassembled WGS sequence"/>
</dbReference>